<dbReference type="STRING" id="869754.A0A1A0HE88"/>
<dbReference type="RefSeq" id="XP_018712714.1">
    <property type="nucleotide sequence ID" value="XM_018854550.2"/>
</dbReference>
<dbReference type="PROSITE" id="PS50003">
    <property type="entry name" value="PH_DOMAIN"/>
    <property type="match status" value="1"/>
</dbReference>
<evidence type="ECO:0000256" key="1">
    <source>
        <dbReference type="ARBA" id="ARBA00022468"/>
    </source>
</evidence>
<dbReference type="InterPro" id="IPR011993">
    <property type="entry name" value="PH-like_dom_sf"/>
</dbReference>
<dbReference type="GO" id="GO:0005096">
    <property type="term" value="F:GTPase activator activity"/>
    <property type="evidence" value="ECO:0007669"/>
    <property type="project" value="UniProtKB-KW"/>
</dbReference>
<dbReference type="SUPFAM" id="SSF50729">
    <property type="entry name" value="PH domain-like"/>
    <property type="match status" value="1"/>
</dbReference>
<dbReference type="PANTHER" id="PTHR23176:SF129">
    <property type="entry name" value="RHO GTPASE ACTIVATING PROTEIN AT 16F, ISOFORM E-RELATED"/>
    <property type="match status" value="1"/>
</dbReference>
<reference evidence="4 5" key="1">
    <citation type="submission" date="2016-05" db="EMBL/GenBank/DDBJ databases">
        <title>Comparative genomics of biotechnologically important yeasts.</title>
        <authorList>
            <consortium name="DOE Joint Genome Institute"/>
            <person name="Riley R."/>
            <person name="Haridas S."/>
            <person name="Wolfe K.H."/>
            <person name="Lopes M.R."/>
            <person name="Hittinger C.T."/>
            <person name="Goker M."/>
            <person name="Salamov A."/>
            <person name="Wisecaver J."/>
            <person name="Long T.M."/>
            <person name="Aerts A.L."/>
            <person name="Barry K."/>
            <person name="Choi C."/>
            <person name="Clum A."/>
            <person name="Coughlan A.Y."/>
            <person name="Deshpande S."/>
            <person name="Douglass A.P."/>
            <person name="Hanson S.J."/>
            <person name="Klenk H.-P."/>
            <person name="LaButti K."/>
            <person name="Lapidus A."/>
            <person name="Lindquist E."/>
            <person name="Lipzen A."/>
            <person name="Meier-kolthoff J.P."/>
            <person name="Ohm R.A."/>
            <person name="Otillar R.P."/>
            <person name="Pangilinan J."/>
            <person name="Peng Y."/>
            <person name="Rokas A."/>
            <person name="Rosa C.A."/>
            <person name="Scheuner C."/>
            <person name="Sibirny A.A."/>
            <person name="Slot J.C."/>
            <person name="Stielow J.B."/>
            <person name="Sun H."/>
            <person name="Kurtzman C.P."/>
            <person name="Blackwell M."/>
            <person name="Grigoriev I.V."/>
            <person name="Jeffries T.W."/>
        </authorList>
    </citation>
    <scope>NUCLEOTIDE SEQUENCE [LARGE SCALE GENOMIC DNA]</scope>
    <source>
        <strain evidence="4 5">NRRL YB-4993</strain>
    </source>
</reference>
<dbReference type="SUPFAM" id="SSF64268">
    <property type="entry name" value="PX domain"/>
    <property type="match status" value="1"/>
</dbReference>
<dbReference type="SUPFAM" id="SSF48350">
    <property type="entry name" value="GTPase activation domain, GAP"/>
    <property type="match status" value="1"/>
</dbReference>
<dbReference type="Proteomes" id="UP000092555">
    <property type="component" value="Unassembled WGS sequence"/>
</dbReference>
<gene>
    <name evidence="4" type="ORF">METBIDRAFT_14861</name>
</gene>
<dbReference type="InterPro" id="IPR008936">
    <property type="entry name" value="Rho_GTPase_activation_prot"/>
</dbReference>
<dbReference type="Gene3D" id="2.30.29.30">
    <property type="entry name" value="Pleckstrin-homology domain (PH domain)/Phosphotyrosine-binding domain (PTB)"/>
    <property type="match status" value="1"/>
</dbReference>
<dbReference type="OrthoDB" id="185175at2759"/>
<name>A0A1A0HE88_9ASCO</name>
<dbReference type="PROSITE" id="PS50238">
    <property type="entry name" value="RHOGAP"/>
    <property type="match status" value="1"/>
</dbReference>
<dbReference type="InterPro" id="IPR001849">
    <property type="entry name" value="PH_domain"/>
</dbReference>
<evidence type="ECO:0000259" key="2">
    <source>
        <dbReference type="PROSITE" id="PS50003"/>
    </source>
</evidence>
<dbReference type="Pfam" id="PF00787">
    <property type="entry name" value="PX"/>
    <property type="match status" value="1"/>
</dbReference>
<dbReference type="GO" id="GO:0005933">
    <property type="term" value="C:cellular bud"/>
    <property type="evidence" value="ECO:0007669"/>
    <property type="project" value="UniProtKB-ARBA"/>
</dbReference>
<keyword evidence="5" id="KW-1185">Reference proteome</keyword>
<dbReference type="Gene3D" id="1.10.555.10">
    <property type="entry name" value="Rho GTPase activation protein"/>
    <property type="match status" value="1"/>
</dbReference>
<dbReference type="SMART" id="SM00324">
    <property type="entry name" value="RhoGAP"/>
    <property type="match status" value="1"/>
</dbReference>
<evidence type="ECO:0000313" key="5">
    <source>
        <dbReference type="Proteomes" id="UP000092555"/>
    </source>
</evidence>
<dbReference type="GO" id="GO:0007165">
    <property type="term" value="P:signal transduction"/>
    <property type="evidence" value="ECO:0007669"/>
    <property type="project" value="InterPro"/>
</dbReference>
<dbReference type="CDD" id="cd06093">
    <property type="entry name" value="PX_domain"/>
    <property type="match status" value="1"/>
</dbReference>
<dbReference type="AlphaFoldDB" id="A0A1A0HE88"/>
<dbReference type="PANTHER" id="PTHR23176">
    <property type="entry name" value="RHO/RAC/CDC GTPASE-ACTIVATING PROTEIN"/>
    <property type="match status" value="1"/>
</dbReference>
<dbReference type="GO" id="GO:0005938">
    <property type="term" value="C:cell cortex"/>
    <property type="evidence" value="ECO:0007669"/>
    <property type="project" value="UniProtKB-ARBA"/>
</dbReference>
<feature type="non-terminal residue" evidence="4">
    <location>
        <position position="587"/>
    </location>
</feature>
<comment type="caution">
    <text evidence="4">The sequence shown here is derived from an EMBL/GenBank/DDBJ whole genome shotgun (WGS) entry which is preliminary data.</text>
</comment>
<sequence length="587" mass="67152">EEDDTSLFIKPKDFSTIRIKVASTITINAKKMDDYNCTFSIKDRESSKEMWRIRKTYAQILSFDAEIRPFIEFFGLPPIPEKPLFSSATPAKVDSRGQALQMYFDSIFLMPHIPQMVLLKICRYISVDFVNPLDDYRSGARKEGFLIRRYKGLGTSWKIRWCQVDGPALEIYDQPGGSLIEQIQLSGSQIGRQSSDVVAEDRGYRHALLVIESSKSLKLSGLSPKHFFCAESDFERDEWIKIMIEFTEVCVYTSDENFTTWDQTDERTLLLHIEPEEMLRNKATIQPHSLAEPFNDVGAPTDDNGCMPLDEGSLKQNRKTKIRHLFPFRSKQNLTEDLLPILPVTLSDNQPGVQKNMQNYLERLDLSEELSKAVFGRDLDYAFTLSTHEFRGVMVPSICFRCLDFLTRTGAIYEEGIFRMSGSAAAIRSLKEIFNTRFDVDLFDTPLKPDIHTVSGLLKTYLRELPGSLFGDATYCDLQNIVTTRINQIPQSEISLMIRNFLRDSSNIDEIHYNFCLVIFGFLRSVIANSSRNKMSLKNVCIVFVPTLNISVDILSICLVDYDFIFGDLAPVPDTEREILDLQIPTF</sequence>
<protein>
    <submittedName>
        <fullName evidence="4">Rho GTPase activation protein</fullName>
    </submittedName>
</protein>
<dbReference type="GeneID" id="30027526"/>
<accession>A0A1A0HE88</accession>
<feature type="domain" description="Rho-GAP" evidence="3">
    <location>
        <begin position="383"/>
        <end position="587"/>
    </location>
</feature>
<dbReference type="InterPro" id="IPR036871">
    <property type="entry name" value="PX_dom_sf"/>
</dbReference>
<dbReference type="InterPro" id="IPR050729">
    <property type="entry name" value="Rho-GAP"/>
</dbReference>
<dbReference type="Pfam" id="PF00620">
    <property type="entry name" value="RhoGAP"/>
    <property type="match status" value="1"/>
</dbReference>
<proteinExistence type="predicted"/>
<dbReference type="InterPro" id="IPR001683">
    <property type="entry name" value="PX_dom"/>
</dbReference>
<feature type="non-terminal residue" evidence="4">
    <location>
        <position position="1"/>
    </location>
</feature>
<dbReference type="Gene3D" id="3.30.1520.10">
    <property type="entry name" value="Phox-like domain"/>
    <property type="match status" value="1"/>
</dbReference>
<evidence type="ECO:0000259" key="3">
    <source>
        <dbReference type="PROSITE" id="PS50238"/>
    </source>
</evidence>
<dbReference type="GO" id="GO:0035091">
    <property type="term" value="F:phosphatidylinositol binding"/>
    <property type="evidence" value="ECO:0007669"/>
    <property type="project" value="InterPro"/>
</dbReference>
<dbReference type="SMART" id="SM00233">
    <property type="entry name" value="PH"/>
    <property type="match status" value="1"/>
</dbReference>
<organism evidence="4 5">
    <name type="scientific">Metschnikowia bicuspidata var. bicuspidata NRRL YB-4993</name>
    <dbReference type="NCBI Taxonomy" id="869754"/>
    <lineage>
        <taxon>Eukaryota</taxon>
        <taxon>Fungi</taxon>
        <taxon>Dikarya</taxon>
        <taxon>Ascomycota</taxon>
        <taxon>Saccharomycotina</taxon>
        <taxon>Pichiomycetes</taxon>
        <taxon>Metschnikowiaceae</taxon>
        <taxon>Metschnikowia</taxon>
    </lineage>
</organism>
<dbReference type="EMBL" id="LXTC01000002">
    <property type="protein sequence ID" value="OBA22218.1"/>
    <property type="molecule type" value="Genomic_DNA"/>
</dbReference>
<dbReference type="Pfam" id="PF00169">
    <property type="entry name" value="PH"/>
    <property type="match status" value="1"/>
</dbReference>
<feature type="domain" description="PH" evidence="2">
    <location>
        <begin position="139"/>
        <end position="248"/>
    </location>
</feature>
<keyword evidence="1" id="KW-0343">GTPase activation</keyword>
<evidence type="ECO:0000313" key="4">
    <source>
        <dbReference type="EMBL" id="OBA22218.1"/>
    </source>
</evidence>
<dbReference type="InterPro" id="IPR000198">
    <property type="entry name" value="RhoGAP_dom"/>
</dbReference>